<dbReference type="EMBL" id="OY726398">
    <property type="protein sequence ID" value="CAJ1496920.1"/>
    <property type="molecule type" value="Genomic_DNA"/>
</dbReference>
<feature type="compositionally biased region" description="Low complexity" evidence="1">
    <location>
        <begin position="101"/>
        <end position="128"/>
    </location>
</feature>
<feature type="compositionally biased region" description="Pro residues" evidence="1">
    <location>
        <begin position="8"/>
        <end position="20"/>
    </location>
</feature>
<evidence type="ECO:0000313" key="4">
    <source>
        <dbReference type="Proteomes" id="UP001190464"/>
    </source>
</evidence>
<proteinExistence type="predicted"/>
<evidence type="ECO:0008006" key="5">
    <source>
        <dbReference type="Google" id="ProtNLM"/>
    </source>
</evidence>
<dbReference type="RefSeq" id="WP_308485328.1">
    <property type="nucleotide sequence ID" value="NZ_OY726398.1"/>
</dbReference>
<name>A0ABN9MXQ3_9MYCO</name>
<keyword evidence="2" id="KW-1133">Transmembrane helix</keyword>
<keyword evidence="4" id="KW-1185">Reference proteome</keyword>
<evidence type="ECO:0000313" key="3">
    <source>
        <dbReference type="EMBL" id="CAJ1496920.1"/>
    </source>
</evidence>
<gene>
    <name evidence="3" type="ORF">MU0102_000338</name>
</gene>
<sequence length="184" mass="19081">MPSAQRGPQPPGPPPAPFGPANPGRNPGYEAGNAPTQYAPYNTFDEPTDPQGTDFAALSSTPWFRRRSVLIAWFGLIAVMLAVVVWGIIQLTSRGPGGGTTPATSSSSSSTSSSTTSSSSAPSTTAPTAAPPRQAPPQQPPAQQAPPASEPPHRHLPHLPSVITIPPIPKVPELPTVITLPPRR</sequence>
<evidence type="ECO:0000256" key="1">
    <source>
        <dbReference type="SAM" id="MobiDB-lite"/>
    </source>
</evidence>
<organism evidence="3 4">
    <name type="scientific">[Mycobacterium] holstebronense</name>
    <dbReference type="NCBI Taxonomy" id="3064288"/>
    <lineage>
        <taxon>Bacteria</taxon>
        <taxon>Bacillati</taxon>
        <taxon>Actinomycetota</taxon>
        <taxon>Actinomycetes</taxon>
        <taxon>Mycobacteriales</taxon>
        <taxon>Mycobacteriaceae</taxon>
        <taxon>Mycolicibacterium</taxon>
    </lineage>
</organism>
<evidence type="ECO:0000256" key="2">
    <source>
        <dbReference type="SAM" id="Phobius"/>
    </source>
</evidence>
<keyword evidence="2" id="KW-0472">Membrane</keyword>
<keyword evidence="2" id="KW-0812">Transmembrane</keyword>
<feature type="transmembrane region" description="Helical" evidence="2">
    <location>
        <begin position="69"/>
        <end position="89"/>
    </location>
</feature>
<feature type="region of interest" description="Disordered" evidence="1">
    <location>
        <begin position="94"/>
        <end position="184"/>
    </location>
</feature>
<reference evidence="3 4" key="1">
    <citation type="submission" date="2023-08" db="EMBL/GenBank/DDBJ databases">
        <authorList>
            <person name="Folkvardsen B D."/>
            <person name="Norman A."/>
        </authorList>
    </citation>
    <scope>NUCLEOTIDE SEQUENCE [LARGE SCALE GENOMIC DNA]</scope>
    <source>
        <strain evidence="3 4">Mu0102</strain>
    </source>
</reference>
<feature type="compositionally biased region" description="Pro residues" evidence="1">
    <location>
        <begin position="129"/>
        <end position="150"/>
    </location>
</feature>
<feature type="region of interest" description="Disordered" evidence="1">
    <location>
        <begin position="1"/>
        <end position="53"/>
    </location>
</feature>
<dbReference type="Proteomes" id="UP001190464">
    <property type="component" value="Chromosome"/>
</dbReference>
<accession>A0ABN9MXQ3</accession>
<protein>
    <recommendedName>
        <fullName evidence="5">Serine/threonine protein kinase</fullName>
    </recommendedName>
</protein>